<dbReference type="GO" id="GO:0045892">
    <property type="term" value="P:negative regulation of DNA-templated transcription"/>
    <property type="evidence" value="ECO:0007669"/>
    <property type="project" value="TreeGrafter"/>
</dbReference>
<dbReference type="Proteomes" id="UP000672602">
    <property type="component" value="Unassembled WGS sequence"/>
</dbReference>
<dbReference type="PANTHER" id="PTHR44846:SF1">
    <property type="entry name" value="MANNOSYL-D-GLYCERATE TRANSPORT_METABOLISM SYSTEM REPRESSOR MNGR-RELATED"/>
    <property type="match status" value="1"/>
</dbReference>
<reference evidence="5" key="1">
    <citation type="submission" date="2021-04" db="EMBL/GenBank/DDBJ databases">
        <authorList>
            <person name="Zhang D.-C."/>
        </authorList>
    </citation>
    <scope>NUCLEOTIDE SEQUENCE</scope>
    <source>
        <strain evidence="5">CGMCC 1.15697</strain>
    </source>
</reference>
<dbReference type="CDD" id="cd07377">
    <property type="entry name" value="WHTH_GntR"/>
    <property type="match status" value="1"/>
</dbReference>
<dbReference type="InterPro" id="IPR000524">
    <property type="entry name" value="Tscrpt_reg_HTH_GntR"/>
</dbReference>
<dbReference type="InterPro" id="IPR036388">
    <property type="entry name" value="WH-like_DNA-bd_sf"/>
</dbReference>
<keyword evidence="2" id="KW-0238">DNA-binding</keyword>
<name>A0A8J7S6G3_9PROT</name>
<dbReference type="GO" id="GO:0003677">
    <property type="term" value="F:DNA binding"/>
    <property type="evidence" value="ECO:0007669"/>
    <property type="project" value="UniProtKB-KW"/>
</dbReference>
<evidence type="ECO:0000256" key="3">
    <source>
        <dbReference type="ARBA" id="ARBA00023163"/>
    </source>
</evidence>
<dbReference type="PROSITE" id="PS50949">
    <property type="entry name" value="HTH_GNTR"/>
    <property type="match status" value="1"/>
</dbReference>
<keyword evidence="6" id="KW-1185">Reference proteome</keyword>
<dbReference type="InterPro" id="IPR011663">
    <property type="entry name" value="UTRA"/>
</dbReference>
<dbReference type="SMART" id="SM00345">
    <property type="entry name" value="HTH_GNTR"/>
    <property type="match status" value="1"/>
</dbReference>
<sequence length="249" mass="27948">MGTGRTTWSRIAETLMEDIRAGTYPRGERLPAEAALARRFAVNRHTLRRAMAALAERGAVRIEQGRGTFVQEETIDYPIGNRTRFSQNIAGANRLPGHRLLRAEQAVADRVIARHLNLRVGAPIIVIEAMSEADDRPLALGLHYLPAKRFAGIDAHYRECRSLTESLRRMGVADYRRLSTRVTARMPTREEAALLKQPVGRPLLQTENVDVDADGRAIEYGVTRFSSDRVQLVVEPFREEAAREQVAPE</sequence>
<dbReference type="InterPro" id="IPR050679">
    <property type="entry name" value="Bact_HTH_transcr_reg"/>
</dbReference>
<organism evidence="5 6">
    <name type="scientific">Marivibrio halodurans</name>
    <dbReference type="NCBI Taxonomy" id="2039722"/>
    <lineage>
        <taxon>Bacteria</taxon>
        <taxon>Pseudomonadati</taxon>
        <taxon>Pseudomonadota</taxon>
        <taxon>Alphaproteobacteria</taxon>
        <taxon>Rhodospirillales</taxon>
        <taxon>Rhodospirillaceae</taxon>
        <taxon>Marivibrio</taxon>
    </lineage>
</organism>
<dbReference type="PANTHER" id="PTHR44846">
    <property type="entry name" value="MANNOSYL-D-GLYCERATE TRANSPORT/METABOLISM SYSTEM REPRESSOR MNGR-RELATED"/>
    <property type="match status" value="1"/>
</dbReference>
<dbReference type="Gene3D" id="3.40.1410.10">
    <property type="entry name" value="Chorismate lyase-like"/>
    <property type="match status" value="1"/>
</dbReference>
<gene>
    <name evidence="5" type="primary">phnF</name>
    <name evidence="5" type="ORF">KAJ83_05545</name>
</gene>
<feature type="domain" description="HTH gntR-type" evidence="4">
    <location>
        <begin position="5"/>
        <end position="73"/>
    </location>
</feature>
<evidence type="ECO:0000313" key="6">
    <source>
        <dbReference type="Proteomes" id="UP000672602"/>
    </source>
</evidence>
<dbReference type="SUPFAM" id="SSF64288">
    <property type="entry name" value="Chorismate lyase-like"/>
    <property type="match status" value="1"/>
</dbReference>
<evidence type="ECO:0000256" key="1">
    <source>
        <dbReference type="ARBA" id="ARBA00023015"/>
    </source>
</evidence>
<dbReference type="EMBL" id="JAGMWN010000002">
    <property type="protein sequence ID" value="MBP5856462.1"/>
    <property type="molecule type" value="Genomic_DNA"/>
</dbReference>
<dbReference type="Pfam" id="PF07702">
    <property type="entry name" value="UTRA"/>
    <property type="match status" value="1"/>
</dbReference>
<dbReference type="AlphaFoldDB" id="A0A8J7S6G3"/>
<protein>
    <submittedName>
        <fullName evidence="5">Phosphonate metabolism transcriptional regulator PhnF</fullName>
    </submittedName>
</protein>
<dbReference type="InterPro" id="IPR012702">
    <property type="entry name" value="CP_lyase_PhnF"/>
</dbReference>
<evidence type="ECO:0000313" key="5">
    <source>
        <dbReference type="EMBL" id="MBP5856462.1"/>
    </source>
</evidence>
<dbReference type="GO" id="GO:0003700">
    <property type="term" value="F:DNA-binding transcription factor activity"/>
    <property type="evidence" value="ECO:0007669"/>
    <property type="project" value="InterPro"/>
</dbReference>
<evidence type="ECO:0000259" key="4">
    <source>
        <dbReference type="PROSITE" id="PS50949"/>
    </source>
</evidence>
<dbReference type="InterPro" id="IPR036390">
    <property type="entry name" value="WH_DNA-bd_sf"/>
</dbReference>
<evidence type="ECO:0000256" key="2">
    <source>
        <dbReference type="ARBA" id="ARBA00023125"/>
    </source>
</evidence>
<comment type="caution">
    <text evidence="5">The sequence shown here is derived from an EMBL/GenBank/DDBJ whole genome shotgun (WGS) entry which is preliminary data.</text>
</comment>
<dbReference type="Gene3D" id="1.10.10.10">
    <property type="entry name" value="Winged helix-like DNA-binding domain superfamily/Winged helix DNA-binding domain"/>
    <property type="match status" value="1"/>
</dbReference>
<dbReference type="SUPFAM" id="SSF46785">
    <property type="entry name" value="Winged helix' DNA-binding domain"/>
    <property type="match status" value="1"/>
</dbReference>
<dbReference type="NCBIfam" id="TIGR02325">
    <property type="entry name" value="C_P_lyase_phnF"/>
    <property type="match status" value="1"/>
</dbReference>
<dbReference type="PRINTS" id="PR00035">
    <property type="entry name" value="HTHGNTR"/>
</dbReference>
<dbReference type="Pfam" id="PF00392">
    <property type="entry name" value="GntR"/>
    <property type="match status" value="1"/>
</dbReference>
<keyword evidence="3" id="KW-0804">Transcription</keyword>
<dbReference type="SMART" id="SM00866">
    <property type="entry name" value="UTRA"/>
    <property type="match status" value="1"/>
</dbReference>
<proteinExistence type="predicted"/>
<accession>A0A8J7S6G3</accession>
<keyword evidence="1" id="KW-0805">Transcription regulation</keyword>
<dbReference type="InterPro" id="IPR028978">
    <property type="entry name" value="Chorismate_lyase_/UTRA_dom_sf"/>
</dbReference>